<dbReference type="Proteomes" id="UP000648257">
    <property type="component" value="Unassembled WGS sequence"/>
</dbReference>
<reference evidence="1 2" key="1">
    <citation type="submission" date="2020-08" db="EMBL/GenBank/DDBJ databases">
        <title>Novel species isolated from subtropical streams in China.</title>
        <authorList>
            <person name="Lu H."/>
        </authorList>
    </citation>
    <scope>NUCLEOTIDE SEQUENCE [LARGE SCALE GENOMIC DNA]</scope>
    <source>
        <strain evidence="1 2">KACC 16656</strain>
    </source>
</reference>
<keyword evidence="2" id="KW-1185">Reference proteome</keyword>
<name>A0ABR6XBA1_9BURK</name>
<evidence type="ECO:0000313" key="1">
    <source>
        <dbReference type="EMBL" id="MBC3809656.1"/>
    </source>
</evidence>
<protein>
    <submittedName>
        <fullName evidence="1">Uncharacterized protein</fullName>
    </submittedName>
</protein>
<comment type="caution">
    <text evidence="1">The sequence shown here is derived from an EMBL/GenBank/DDBJ whole genome shotgun (WGS) entry which is preliminary data.</text>
</comment>
<evidence type="ECO:0000313" key="2">
    <source>
        <dbReference type="Proteomes" id="UP000648257"/>
    </source>
</evidence>
<sequence length="70" mass="8090">MPISKEKILAQHMHRIADEIFKFEELEKSSYSAFTAETCHRQLKGLPIVDNLEIVYPKLLTCKALRSAEE</sequence>
<dbReference type="RefSeq" id="WP_186924713.1">
    <property type="nucleotide sequence ID" value="NZ_JACOFW010000046.1"/>
</dbReference>
<proteinExistence type="predicted"/>
<accession>A0ABR6XBA1</accession>
<gene>
    <name evidence="1" type="ORF">H8K52_20165</name>
</gene>
<dbReference type="EMBL" id="JACOFW010000046">
    <property type="protein sequence ID" value="MBC3809656.1"/>
    <property type="molecule type" value="Genomic_DNA"/>
</dbReference>
<organism evidence="1 2">
    <name type="scientific">Undibacterium seohonense</name>
    <dbReference type="NCBI Taxonomy" id="1344950"/>
    <lineage>
        <taxon>Bacteria</taxon>
        <taxon>Pseudomonadati</taxon>
        <taxon>Pseudomonadota</taxon>
        <taxon>Betaproteobacteria</taxon>
        <taxon>Burkholderiales</taxon>
        <taxon>Oxalobacteraceae</taxon>
        <taxon>Undibacterium</taxon>
    </lineage>
</organism>